<dbReference type="Pfam" id="PF00406">
    <property type="entry name" value="ADK"/>
    <property type="match status" value="1"/>
</dbReference>
<dbReference type="PRINTS" id="PR00094">
    <property type="entry name" value="ADENYLTKNASE"/>
</dbReference>
<feature type="signal peptide" evidence="6">
    <location>
        <begin position="1"/>
        <end position="24"/>
    </location>
</feature>
<proteinExistence type="inferred from homology"/>
<keyword evidence="1 4" id="KW-0808">Transferase</keyword>
<dbReference type="EMBL" id="JABMIG020000024">
    <property type="protein sequence ID" value="KAL3801829.1"/>
    <property type="molecule type" value="Genomic_DNA"/>
</dbReference>
<accession>A0ABD3QNT1</accession>
<name>A0ABD3QNT1_9STRA</name>
<feature type="compositionally biased region" description="Polar residues" evidence="5">
    <location>
        <begin position="41"/>
        <end position="50"/>
    </location>
</feature>
<dbReference type="InterPro" id="IPR000850">
    <property type="entry name" value="Adenylat/UMP-CMP_kin"/>
</dbReference>
<dbReference type="SUPFAM" id="SSF52540">
    <property type="entry name" value="P-loop containing nucleoside triphosphate hydrolases"/>
    <property type="match status" value="1"/>
</dbReference>
<evidence type="ECO:0000256" key="1">
    <source>
        <dbReference type="ARBA" id="ARBA00022679"/>
    </source>
</evidence>
<feature type="region of interest" description="Disordered" evidence="5">
    <location>
        <begin position="33"/>
        <end position="53"/>
    </location>
</feature>
<dbReference type="Gene3D" id="3.40.50.300">
    <property type="entry name" value="P-loop containing nucleotide triphosphate hydrolases"/>
    <property type="match status" value="1"/>
</dbReference>
<gene>
    <name evidence="7" type="ORF">HJC23_001225</name>
</gene>
<dbReference type="PANTHER" id="PTHR23359">
    <property type="entry name" value="NUCLEOTIDE KINASE"/>
    <property type="match status" value="1"/>
</dbReference>
<dbReference type="FunFam" id="3.40.50.300:FF:000106">
    <property type="entry name" value="Adenylate kinase mitochondrial"/>
    <property type="match status" value="1"/>
</dbReference>
<dbReference type="GO" id="GO:0016301">
    <property type="term" value="F:kinase activity"/>
    <property type="evidence" value="ECO:0007669"/>
    <property type="project" value="UniProtKB-KW"/>
</dbReference>
<evidence type="ECO:0000256" key="4">
    <source>
        <dbReference type="RuleBase" id="RU003330"/>
    </source>
</evidence>
<evidence type="ECO:0000256" key="6">
    <source>
        <dbReference type="SAM" id="SignalP"/>
    </source>
</evidence>
<evidence type="ECO:0000256" key="5">
    <source>
        <dbReference type="SAM" id="MobiDB-lite"/>
    </source>
</evidence>
<sequence length="304" mass="32885">MSMKSPFSGLTLLLIGLTAVTITAFVPQQVAKSKSPLIERPQNTKNNSKMPPSILVLEASSSKSKKASRSKWAESRGYFSATYADESPIEVRTGKAPKLIIAGAPASGKGTQCELIKEKYGVVHLSTGDMLRAAVAAGTEVGKKAKDFMDAGKLVPDEVIIGVVKDRLQQSDCIECGWLLDGFPRTPAQAEALATAGVTADCFVFLNVPDEVLVERVVGRRTDPVTGKIYHMTFSPPEDEEVLNRLEQRSDDTEEKVKVRLEQFHANVEAVKGSYTDIAVEVDGTLKPEEVSQTIMMAIDSVLA</sequence>
<evidence type="ECO:0000256" key="2">
    <source>
        <dbReference type="ARBA" id="ARBA00022741"/>
    </source>
</evidence>
<dbReference type="Proteomes" id="UP001516023">
    <property type="component" value="Unassembled WGS sequence"/>
</dbReference>
<evidence type="ECO:0008006" key="9">
    <source>
        <dbReference type="Google" id="ProtNLM"/>
    </source>
</evidence>
<dbReference type="InterPro" id="IPR033690">
    <property type="entry name" value="Adenylat_kinase_CS"/>
</dbReference>
<keyword evidence="3 4" id="KW-0418">Kinase</keyword>
<comment type="caution">
    <text evidence="7">The sequence shown here is derived from an EMBL/GenBank/DDBJ whole genome shotgun (WGS) entry which is preliminary data.</text>
</comment>
<organism evidence="7 8">
    <name type="scientific">Cyclotella cryptica</name>
    <dbReference type="NCBI Taxonomy" id="29204"/>
    <lineage>
        <taxon>Eukaryota</taxon>
        <taxon>Sar</taxon>
        <taxon>Stramenopiles</taxon>
        <taxon>Ochrophyta</taxon>
        <taxon>Bacillariophyta</taxon>
        <taxon>Coscinodiscophyceae</taxon>
        <taxon>Thalassiosirophycidae</taxon>
        <taxon>Stephanodiscales</taxon>
        <taxon>Stephanodiscaceae</taxon>
        <taxon>Cyclotella</taxon>
    </lineage>
</organism>
<evidence type="ECO:0000313" key="7">
    <source>
        <dbReference type="EMBL" id="KAL3801829.1"/>
    </source>
</evidence>
<dbReference type="CDD" id="cd01428">
    <property type="entry name" value="ADK"/>
    <property type="match status" value="1"/>
</dbReference>
<dbReference type="GO" id="GO:0000166">
    <property type="term" value="F:nucleotide binding"/>
    <property type="evidence" value="ECO:0007669"/>
    <property type="project" value="UniProtKB-KW"/>
</dbReference>
<dbReference type="PROSITE" id="PS00113">
    <property type="entry name" value="ADENYLATE_KINASE"/>
    <property type="match status" value="1"/>
</dbReference>
<keyword evidence="8" id="KW-1185">Reference proteome</keyword>
<evidence type="ECO:0000256" key="3">
    <source>
        <dbReference type="ARBA" id="ARBA00022777"/>
    </source>
</evidence>
<keyword evidence="6" id="KW-0732">Signal</keyword>
<dbReference type="InterPro" id="IPR027417">
    <property type="entry name" value="P-loop_NTPase"/>
</dbReference>
<reference evidence="7 8" key="1">
    <citation type="journal article" date="2020" name="G3 (Bethesda)">
        <title>Improved Reference Genome for Cyclotella cryptica CCMP332, a Model for Cell Wall Morphogenesis, Salinity Adaptation, and Lipid Production in Diatoms (Bacillariophyta).</title>
        <authorList>
            <person name="Roberts W.R."/>
            <person name="Downey K.M."/>
            <person name="Ruck E.C."/>
            <person name="Traller J.C."/>
            <person name="Alverson A.J."/>
        </authorList>
    </citation>
    <scope>NUCLEOTIDE SEQUENCE [LARGE SCALE GENOMIC DNA]</scope>
    <source>
        <strain evidence="7 8">CCMP332</strain>
    </source>
</reference>
<dbReference type="AlphaFoldDB" id="A0ABD3QNT1"/>
<evidence type="ECO:0000313" key="8">
    <source>
        <dbReference type="Proteomes" id="UP001516023"/>
    </source>
</evidence>
<keyword evidence="2" id="KW-0547">Nucleotide-binding</keyword>
<feature type="chain" id="PRO_5044791984" description="Adenylate kinase" evidence="6">
    <location>
        <begin position="25"/>
        <end position="304"/>
    </location>
</feature>
<dbReference type="HAMAP" id="MF_00235">
    <property type="entry name" value="Adenylate_kinase_Adk"/>
    <property type="match status" value="1"/>
</dbReference>
<protein>
    <recommendedName>
        <fullName evidence="9">Adenylate kinase</fullName>
    </recommendedName>
</protein>
<dbReference type="InterPro" id="IPR006259">
    <property type="entry name" value="Adenyl_kin_sub"/>
</dbReference>
<dbReference type="NCBIfam" id="TIGR01351">
    <property type="entry name" value="adk"/>
    <property type="match status" value="1"/>
</dbReference>
<comment type="similarity">
    <text evidence="4">Belongs to the adenylate kinase family.</text>
</comment>